<sequence>MKKYKKSNISLMLLSILAAILMVSCDDWTEVETIDLNKADVAEENPELYAQYLENLREYKESDHVLVYAWVDNSEKKPYSRAHHITDLPDSVDIIGLMHPDKLASWELEDINKVRSEKGTKVIYTIDFETIKAAYNAKLELATEEEPVALEFLDFLTDSLEYSLSLVNKYNYDGICVGYAGKSRIHMRPDELKQYIENETAFINIMRDWKRRNPGKITIYEGKPQNLIDSSLLDDCLSILISGKTATAKDELTYTLLLANIDNIAKDRFGMVVMAIDLNDPNKTIGYFADGTVTMEGLADWAPVSHGGIKVNAVGVYNVSTDYHTTVKDYYYLRKIISSVNPSVK</sequence>
<name>F5ISP2_9BACT</name>
<dbReference type="Proteomes" id="UP000004913">
    <property type="component" value="Unassembled WGS sequence"/>
</dbReference>
<feature type="signal peptide" evidence="1">
    <location>
        <begin position="1"/>
        <end position="25"/>
    </location>
</feature>
<dbReference type="EMBL" id="ADLV01000002">
    <property type="protein sequence ID" value="EGK01987.1"/>
    <property type="molecule type" value="Genomic_DNA"/>
</dbReference>
<dbReference type="InterPro" id="IPR032320">
    <property type="entry name" value="GH18_BT1044-like"/>
</dbReference>
<proteinExistence type="predicted"/>
<organism evidence="2 3">
    <name type="scientific">Dysgonomonas gadei ATCC BAA-286</name>
    <dbReference type="NCBI Taxonomy" id="742766"/>
    <lineage>
        <taxon>Bacteria</taxon>
        <taxon>Pseudomonadati</taxon>
        <taxon>Bacteroidota</taxon>
        <taxon>Bacteroidia</taxon>
        <taxon>Bacteroidales</taxon>
        <taxon>Dysgonomonadaceae</taxon>
        <taxon>Dysgonomonas</taxon>
    </lineage>
</organism>
<dbReference type="RefSeq" id="WP_006797611.1">
    <property type="nucleotide sequence ID" value="NZ_GL891979.1"/>
</dbReference>
<dbReference type="eggNOG" id="COG3325">
    <property type="taxonomic scope" value="Bacteria"/>
</dbReference>
<evidence type="ECO:0000313" key="2">
    <source>
        <dbReference type="EMBL" id="EGK01987.1"/>
    </source>
</evidence>
<dbReference type="AlphaFoldDB" id="F5ISP2"/>
<keyword evidence="3" id="KW-1185">Reference proteome</keyword>
<reference evidence="2 3" key="1">
    <citation type="submission" date="2011-04" db="EMBL/GenBank/DDBJ databases">
        <title>The Genome Sequence of Dysgonomonas gadei ATCC BAA-286.</title>
        <authorList>
            <consortium name="The Broad Institute Genome Sequencing Platform"/>
            <person name="Earl A."/>
            <person name="Ward D."/>
            <person name="Feldgarden M."/>
            <person name="Gevers D."/>
            <person name="Pudlo N."/>
            <person name="Martens E."/>
            <person name="Allen-Vercoe E."/>
            <person name="Young S.K."/>
            <person name="Zeng Q."/>
            <person name="Gargeya S."/>
            <person name="Fitzgerald M."/>
            <person name="Haas B."/>
            <person name="Abouelleil A."/>
            <person name="Alvarado L."/>
            <person name="Arachchi H.M."/>
            <person name="Berlin A."/>
            <person name="Brown A."/>
            <person name="Chapman S.B."/>
            <person name="Chen Z."/>
            <person name="Dunbar C."/>
            <person name="Freedman E."/>
            <person name="Gearin G."/>
            <person name="Gellesch M."/>
            <person name="Goldberg J."/>
            <person name="Griggs A."/>
            <person name="Gujja S."/>
            <person name="Heiman D."/>
            <person name="Howarth C."/>
            <person name="Larson L."/>
            <person name="Lui A."/>
            <person name="MacDonald P.J.P."/>
            <person name="Mehta T."/>
            <person name="Montmayeur A."/>
            <person name="Murphy C."/>
            <person name="Neiman D."/>
            <person name="Pearson M."/>
            <person name="Priest M."/>
            <person name="Roberts A."/>
            <person name="Saif S."/>
            <person name="Shea T."/>
            <person name="Shenoy N."/>
            <person name="Sisk P."/>
            <person name="Stolte C."/>
            <person name="Sykes S."/>
            <person name="Yandava C."/>
            <person name="Wortman J."/>
            <person name="Nusbaum C."/>
            <person name="Birren B."/>
        </authorList>
    </citation>
    <scope>NUCLEOTIDE SEQUENCE [LARGE SCALE GENOMIC DNA]</scope>
    <source>
        <strain evidence="2 3">ATCC BAA-286</strain>
    </source>
</reference>
<comment type="caution">
    <text evidence="2">The sequence shown here is derived from an EMBL/GenBank/DDBJ whole genome shotgun (WGS) entry which is preliminary data.</text>
</comment>
<dbReference type="HOGENOM" id="CLU_067030_0_0_10"/>
<dbReference type="Pfam" id="PF16141">
    <property type="entry name" value="GH18_BT1044-like"/>
    <property type="match status" value="1"/>
</dbReference>
<dbReference type="OrthoDB" id="997126at2"/>
<keyword evidence="1" id="KW-0732">Signal</keyword>
<dbReference type="PROSITE" id="PS51257">
    <property type="entry name" value="PROKAR_LIPOPROTEIN"/>
    <property type="match status" value="1"/>
</dbReference>
<dbReference type="STRING" id="742766.HMPREF9455_00109"/>
<evidence type="ECO:0000256" key="1">
    <source>
        <dbReference type="SAM" id="SignalP"/>
    </source>
</evidence>
<feature type="chain" id="PRO_5003328323" description="Lipoprotein" evidence="1">
    <location>
        <begin position="26"/>
        <end position="345"/>
    </location>
</feature>
<protein>
    <recommendedName>
        <fullName evidence="4">Lipoprotein</fullName>
    </recommendedName>
</protein>
<accession>F5ISP2</accession>
<evidence type="ECO:0000313" key="3">
    <source>
        <dbReference type="Proteomes" id="UP000004913"/>
    </source>
</evidence>
<gene>
    <name evidence="2" type="ORF">HMPREF9455_00109</name>
</gene>
<evidence type="ECO:0008006" key="4">
    <source>
        <dbReference type="Google" id="ProtNLM"/>
    </source>
</evidence>